<feature type="region of interest" description="Disordered" evidence="1">
    <location>
        <begin position="34"/>
        <end position="58"/>
    </location>
</feature>
<reference evidence="2 3" key="2">
    <citation type="journal article" date="2017" name="Front. Plant Sci.">
        <title>Gene Classification and Mining of Molecular Markers Useful in Red Clover (Trifolium pratense) Breeding.</title>
        <authorList>
            <person name="Istvanek J."/>
            <person name="Dluhosova J."/>
            <person name="Dluhos P."/>
            <person name="Patkova L."/>
            <person name="Nedelnik J."/>
            <person name="Repkova J."/>
        </authorList>
    </citation>
    <scope>NUCLEOTIDE SEQUENCE [LARGE SCALE GENOMIC DNA]</scope>
    <source>
        <strain evidence="3">cv. Tatra</strain>
        <tissue evidence="2">Young leaves</tissue>
    </source>
</reference>
<reference evidence="2 3" key="1">
    <citation type="journal article" date="2014" name="Am. J. Bot.">
        <title>Genome assembly and annotation for red clover (Trifolium pratense; Fabaceae).</title>
        <authorList>
            <person name="Istvanek J."/>
            <person name="Jaros M."/>
            <person name="Krenek A."/>
            <person name="Repkova J."/>
        </authorList>
    </citation>
    <scope>NUCLEOTIDE SEQUENCE [LARGE SCALE GENOMIC DNA]</scope>
    <source>
        <strain evidence="3">cv. Tatra</strain>
        <tissue evidence="2">Young leaves</tissue>
    </source>
</reference>
<dbReference type="Proteomes" id="UP000236291">
    <property type="component" value="Unassembled WGS sequence"/>
</dbReference>
<evidence type="ECO:0000313" key="3">
    <source>
        <dbReference type="Proteomes" id="UP000236291"/>
    </source>
</evidence>
<evidence type="ECO:0000313" key="2">
    <source>
        <dbReference type="EMBL" id="PNX69818.1"/>
    </source>
</evidence>
<dbReference type="EMBL" id="ASHM01258512">
    <property type="protein sequence ID" value="PNX69818.1"/>
    <property type="molecule type" value="Genomic_DNA"/>
</dbReference>
<protein>
    <submittedName>
        <fullName evidence="2">Uncharacterized protein</fullName>
    </submittedName>
</protein>
<name>A0A2K3KU47_TRIPR</name>
<sequence>MTKRQMIANLRDVSKMLGEKKELVDGVIQALELEQSQANEDEVGPSHGASHDDDLADG</sequence>
<evidence type="ECO:0000256" key="1">
    <source>
        <dbReference type="SAM" id="MobiDB-lite"/>
    </source>
</evidence>
<organism evidence="2 3">
    <name type="scientific">Trifolium pratense</name>
    <name type="common">Red clover</name>
    <dbReference type="NCBI Taxonomy" id="57577"/>
    <lineage>
        <taxon>Eukaryota</taxon>
        <taxon>Viridiplantae</taxon>
        <taxon>Streptophyta</taxon>
        <taxon>Embryophyta</taxon>
        <taxon>Tracheophyta</taxon>
        <taxon>Spermatophyta</taxon>
        <taxon>Magnoliopsida</taxon>
        <taxon>eudicotyledons</taxon>
        <taxon>Gunneridae</taxon>
        <taxon>Pentapetalae</taxon>
        <taxon>rosids</taxon>
        <taxon>fabids</taxon>
        <taxon>Fabales</taxon>
        <taxon>Fabaceae</taxon>
        <taxon>Papilionoideae</taxon>
        <taxon>50 kb inversion clade</taxon>
        <taxon>NPAAA clade</taxon>
        <taxon>Hologalegina</taxon>
        <taxon>IRL clade</taxon>
        <taxon>Trifolieae</taxon>
        <taxon>Trifolium</taxon>
    </lineage>
</organism>
<proteinExistence type="predicted"/>
<feature type="compositionally biased region" description="Basic and acidic residues" evidence="1">
    <location>
        <begin position="49"/>
        <end position="58"/>
    </location>
</feature>
<accession>A0A2K3KU47</accession>
<comment type="caution">
    <text evidence="2">The sequence shown here is derived from an EMBL/GenBank/DDBJ whole genome shotgun (WGS) entry which is preliminary data.</text>
</comment>
<gene>
    <name evidence="2" type="ORF">L195_g064606</name>
</gene>
<dbReference type="AlphaFoldDB" id="A0A2K3KU47"/>
<feature type="non-terminal residue" evidence="2">
    <location>
        <position position="58"/>
    </location>
</feature>